<proteinExistence type="predicted"/>
<sequence>MAGHAVRWQGTGSVEVSPRDQKSKNPDNLLISWRERKINGAYLNCIAINQAMQGV</sequence>
<feature type="region of interest" description="Disordered" evidence="1">
    <location>
        <begin position="1"/>
        <end position="27"/>
    </location>
</feature>
<protein>
    <submittedName>
        <fullName evidence="2">DNA replication protein</fullName>
    </submittedName>
</protein>
<evidence type="ECO:0000313" key="2">
    <source>
        <dbReference type="EMBL" id="EBT2270846.1"/>
    </source>
</evidence>
<evidence type="ECO:0000256" key="1">
    <source>
        <dbReference type="SAM" id="MobiDB-lite"/>
    </source>
</evidence>
<name>A0A5V1PL17_SALER</name>
<gene>
    <name evidence="2" type="ORF">CI531_20425</name>
</gene>
<accession>A0A5V1PL17</accession>
<dbReference type="AlphaFoldDB" id="A0A5V1PL17"/>
<comment type="caution">
    <text evidence="2">The sequence shown here is derived from an EMBL/GenBank/DDBJ whole genome shotgun (WGS) entry which is preliminary data.</text>
</comment>
<reference evidence="2" key="1">
    <citation type="submission" date="2018-07" db="EMBL/GenBank/DDBJ databases">
        <authorList>
            <consortium name="PulseNet: The National Subtyping Network for Foodborne Disease Surveillance"/>
            <person name="Tarr C.L."/>
            <person name="Trees E."/>
            <person name="Katz L.S."/>
            <person name="Carleton-Romer H.A."/>
            <person name="Stroika S."/>
            <person name="Kucerova Z."/>
            <person name="Roache K.F."/>
            <person name="Sabol A.L."/>
            <person name="Besser J."/>
            <person name="Gerner-Smidt P."/>
        </authorList>
    </citation>
    <scope>NUCLEOTIDE SEQUENCE</scope>
    <source>
        <strain evidence="2">PNUSAS018280</strain>
    </source>
</reference>
<organism evidence="2">
    <name type="scientific">Salmonella enterica</name>
    <name type="common">Salmonella choleraesuis</name>
    <dbReference type="NCBI Taxonomy" id="28901"/>
    <lineage>
        <taxon>Bacteria</taxon>
        <taxon>Pseudomonadati</taxon>
        <taxon>Pseudomonadota</taxon>
        <taxon>Gammaproteobacteria</taxon>
        <taxon>Enterobacterales</taxon>
        <taxon>Enterobacteriaceae</taxon>
        <taxon>Salmonella</taxon>
    </lineage>
</organism>
<dbReference type="EMBL" id="AAGYBI010000043">
    <property type="protein sequence ID" value="EBT2270846.1"/>
    <property type="molecule type" value="Genomic_DNA"/>
</dbReference>